<dbReference type="InterPro" id="IPR039418">
    <property type="entry name" value="LexA-like"/>
</dbReference>
<dbReference type="OrthoDB" id="9802364at2"/>
<dbReference type="STRING" id="643562.Daes_0378"/>
<dbReference type="EMBL" id="CP002431">
    <property type="protein sequence ID" value="ADU61403.1"/>
    <property type="molecule type" value="Genomic_DNA"/>
</dbReference>
<comment type="similarity">
    <text evidence="1 7">Belongs to the peptidase S24 family.</text>
</comment>
<dbReference type="PANTHER" id="PTHR33516:SF2">
    <property type="entry name" value="LEXA REPRESSOR-RELATED"/>
    <property type="match status" value="1"/>
</dbReference>
<dbReference type="Proteomes" id="UP000002191">
    <property type="component" value="Chromosome"/>
</dbReference>
<dbReference type="InterPro" id="IPR036286">
    <property type="entry name" value="LexA/Signal_pep-like_sf"/>
</dbReference>
<keyword evidence="10" id="KW-1185">Reference proteome</keyword>
<evidence type="ECO:0000256" key="1">
    <source>
        <dbReference type="ARBA" id="ARBA00007484"/>
    </source>
</evidence>
<sequence>MVHCSQIKKLSVPDSNAVTSFFRIRRSAARPLPLAGEAVPAGFPSPAEDYIEKTLDLNEYLAPRPEATFFVRVAGDSMTGASIHHGDILVVDRSVTPNPGNVVIACIDGGFTVKRLQRTAGGLELAPENPDYAPTPITPDTDFEIWGVVRHVLHKL</sequence>
<dbReference type="RefSeq" id="WP_013513340.1">
    <property type="nucleotide sequence ID" value="NC_014844.1"/>
</dbReference>
<reference evidence="9 10" key="2">
    <citation type="journal article" date="2014" name="Genome Announc.">
        <title>Complete Genome Sequence of the Subsurface, Mesophilic Sulfate-Reducing Bacterium Desulfovibrio aespoeensis Aspo-2.</title>
        <authorList>
            <person name="Pedersen K."/>
            <person name="Bengtsson A."/>
            <person name="Edlund J."/>
            <person name="Rabe L."/>
            <person name="Hazen T."/>
            <person name="Chakraborty R."/>
            <person name="Goodwin L."/>
            <person name="Shapiro N."/>
        </authorList>
    </citation>
    <scope>NUCLEOTIDE SEQUENCE [LARGE SCALE GENOMIC DNA]</scope>
    <source>
        <strain evidence="10">ATCC 700646 / DSM 10631 / Aspo-2</strain>
    </source>
</reference>
<gene>
    <name evidence="9" type="ordered locus">Daes_0378</name>
</gene>
<dbReference type="Gene3D" id="2.10.109.10">
    <property type="entry name" value="Umud Fragment, subunit A"/>
    <property type="match status" value="1"/>
</dbReference>
<dbReference type="GO" id="GO:0003677">
    <property type="term" value="F:DNA binding"/>
    <property type="evidence" value="ECO:0007669"/>
    <property type="project" value="InterPro"/>
</dbReference>
<keyword evidence="5" id="KW-0234">DNA repair</keyword>
<protein>
    <submittedName>
        <fullName evidence="9">Peptidase S24/S26A/S26B, conserved region</fullName>
    </submittedName>
</protein>
<evidence type="ECO:0000256" key="3">
    <source>
        <dbReference type="ARBA" id="ARBA00022801"/>
    </source>
</evidence>
<dbReference type="InterPro" id="IPR050077">
    <property type="entry name" value="LexA_repressor"/>
</dbReference>
<keyword evidence="3 7" id="KW-0378">Hydrolase</keyword>
<name>E6VWZ7_PSEA9</name>
<dbReference type="HOGENOM" id="CLU_066192_0_0_7"/>
<dbReference type="GO" id="GO:0016787">
    <property type="term" value="F:hydrolase activity"/>
    <property type="evidence" value="ECO:0007669"/>
    <property type="project" value="UniProtKB-KW"/>
</dbReference>
<dbReference type="AlphaFoldDB" id="E6VWZ7"/>
<dbReference type="MEROPS" id="S24.003"/>
<dbReference type="eggNOG" id="COG1974">
    <property type="taxonomic scope" value="Bacteria"/>
</dbReference>
<dbReference type="GO" id="GO:0009432">
    <property type="term" value="P:SOS response"/>
    <property type="evidence" value="ECO:0007669"/>
    <property type="project" value="UniProtKB-KW"/>
</dbReference>
<proteinExistence type="inferred from homology"/>
<keyword evidence="2" id="KW-0227">DNA damage</keyword>
<evidence type="ECO:0000256" key="2">
    <source>
        <dbReference type="ARBA" id="ARBA00022763"/>
    </source>
</evidence>
<reference evidence="10" key="1">
    <citation type="submission" date="2010-12" db="EMBL/GenBank/DDBJ databases">
        <title>Complete sequence of Desulfovibrio aespoeensis Aspo-2.</title>
        <authorList>
            <consortium name="US DOE Joint Genome Institute"/>
            <person name="Lucas S."/>
            <person name="Copeland A."/>
            <person name="Lapidus A."/>
            <person name="Cheng J.-F."/>
            <person name="Goodwin L."/>
            <person name="Pitluck S."/>
            <person name="Chertkov O."/>
            <person name="Misra M."/>
            <person name="Detter J.C."/>
            <person name="Han C."/>
            <person name="Tapia R."/>
            <person name="Land M."/>
            <person name="Hauser L."/>
            <person name="Kyrpides N."/>
            <person name="Ivanova N."/>
            <person name="Ovchinnikova G."/>
            <person name="Pedersen K."/>
            <person name="Jagevall S."/>
            <person name="Hazen T."/>
            <person name="Woyke T."/>
        </authorList>
    </citation>
    <scope>NUCLEOTIDE SEQUENCE [LARGE SCALE GENOMIC DNA]</scope>
    <source>
        <strain evidence="10">ATCC 700646 / DSM 10631 / Aspo-2</strain>
    </source>
</reference>
<dbReference type="PANTHER" id="PTHR33516">
    <property type="entry name" value="LEXA REPRESSOR"/>
    <property type="match status" value="1"/>
</dbReference>
<evidence type="ECO:0000256" key="6">
    <source>
        <dbReference type="ARBA" id="ARBA00023236"/>
    </source>
</evidence>
<evidence type="ECO:0000259" key="8">
    <source>
        <dbReference type="Pfam" id="PF00717"/>
    </source>
</evidence>
<organism evidence="9 10">
    <name type="scientific">Pseudodesulfovibrio aespoeensis (strain ATCC 700646 / DSM 10631 / Aspo-2)</name>
    <name type="common">Desulfovibrio aespoeensis</name>
    <dbReference type="NCBI Taxonomy" id="643562"/>
    <lineage>
        <taxon>Bacteria</taxon>
        <taxon>Pseudomonadati</taxon>
        <taxon>Thermodesulfobacteriota</taxon>
        <taxon>Desulfovibrionia</taxon>
        <taxon>Desulfovibrionales</taxon>
        <taxon>Desulfovibrionaceae</taxon>
    </lineage>
</organism>
<evidence type="ECO:0000313" key="9">
    <source>
        <dbReference type="EMBL" id="ADU61403.1"/>
    </source>
</evidence>
<evidence type="ECO:0000256" key="5">
    <source>
        <dbReference type="ARBA" id="ARBA00023204"/>
    </source>
</evidence>
<dbReference type="KEGG" id="das:Daes_0378"/>
<feature type="domain" description="Peptidase S24/S26A/S26B/S26C" evidence="8">
    <location>
        <begin position="34"/>
        <end position="149"/>
    </location>
</feature>
<evidence type="ECO:0000256" key="4">
    <source>
        <dbReference type="ARBA" id="ARBA00022813"/>
    </source>
</evidence>
<evidence type="ECO:0000256" key="7">
    <source>
        <dbReference type="RuleBase" id="RU003991"/>
    </source>
</evidence>
<keyword evidence="4 7" id="KW-0068">Autocatalytic cleavage</keyword>
<dbReference type="CDD" id="cd06529">
    <property type="entry name" value="S24_LexA-like"/>
    <property type="match status" value="1"/>
</dbReference>
<dbReference type="GO" id="GO:0006281">
    <property type="term" value="P:DNA repair"/>
    <property type="evidence" value="ECO:0007669"/>
    <property type="project" value="UniProtKB-KW"/>
</dbReference>
<dbReference type="GO" id="GO:0006355">
    <property type="term" value="P:regulation of DNA-templated transcription"/>
    <property type="evidence" value="ECO:0007669"/>
    <property type="project" value="InterPro"/>
</dbReference>
<dbReference type="PRINTS" id="PR00726">
    <property type="entry name" value="LEXASERPTASE"/>
</dbReference>
<keyword evidence="6" id="KW-0742">SOS response</keyword>
<dbReference type="NCBIfam" id="NF007621">
    <property type="entry name" value="PRK10276.1"/>
    <property type="match status" value="1"/>
</dbReference>
<accession>E6VWZ7</accession>
<dbReference type="InterPro" id="IPR006197">
    <property type="entry name" value="Peptidase_S24_LexA"/>
</dbReference>
<dbReference type="Pfam" id="PF00717">
    <property type="entry name" value="Peptidase_S24"/>
    <property type="match status" value="1"/>
</dbReference>
<evidence type="ECO:0000313" key="10">
    <source>
        <dbReference type="Proteomes" id="UP000002191"/>
    </source>
</evidence>
<dbReference type="SUPFAM" id="SSF51306">
    <property type="entry name" value="LexA/Signal peptidase"/>
    <property type="match status" value="1"/>
</dbReference>
<dbReference type="InterPro" id="IPR015927">
    <property type="entry name" value="Peptidase_S24_S26A/B/C"/>
</dbReference>